<evidence type="ECO:0000256" key="2">
    <source>
        <dbReference type="RuleBase" id="RU003616"/>
    </source>
</evidence>
<evidence type="ECO:0000256" key="1">
    <source>
        <dbReference type="PROSITE-ProRule" id="PRU00285"/>
    </source>
</evidence>
<evidence type="ECO:0000313" key="5">
    <source>
        <dbReference type="Proteomes" id="UP000604381"/>
    </source>
</evidence>
<dbReference type="AlphaFoldDB" id="A0A930UDV7"/>
<dbReference type="InterPro" id="IPR008978">
    <property type="entry name" value="HSP20-like_chaperone"/>
</dbReference>
<evidence type="ECO:0000313" key="4">
    <source>
        <dbReference type="EMBL" id="MBF2734637.1"/>
    </source>
</evidence>
<organism evidence="4 5">
    <name type="scientific">Candidatus Amphirhobacter heronislandensis</name>
    <dbReference type="NCBI Taxonomy" id="1732024"/>
    <lineage>
        <taxon>Bacteria</taxon>
        <taxon>Pseudomonadati</taxon>
        <taxon>Pseudomonadota</taxon>
        <taxon>Gammaproteobacteria</taxon>
        <taxon>Candidatus Tethybacterales</taxon>
        <taxon>Candidatus Tethybacteraceae</taxon>
        <taxon>Candidatus Amphirhobacter</taxon>
    </lineage>
</organism>
<feature type="domain" description="SHSP" evidence="3">
    <location>
        <begin position="26"/>
        <end position="144"/>
    </location>
</feature>
<dbReference type="InterPro" id="IPR002068">
    <property type="entry name" value="A-crystallin/Hsp20_dom"/>
</dbReference>
<dbReference type="SUPFAM" id="SSF49764">
    <property type="entry name" value="HSP20-like chaperones"/>
    <property type="match status" value="1"/>
</dbReference>
<comment type="caution">
    <text evidence="4">The sequence shown here is derived from an EMBL/GenBank/DDBJ whole genome shotgun (WGS) entry which is preliminary data.</text>
</comment>
<gene>
    <name evidence="4" type="ORF">ISN26_00835</name>
</gene>
<name>A0A930UDV7_9GAMM</name>
<reference evidence="4" key="1">
    <citation type="submission" date="2020-10" db="EMBL/GenBank/DDBJ databases">
        <title>An improved Amphimedon queenslandica hologenome assembly reveals how three proteobacterial symbionts can extend the metabolic phenotypic of their marine sponge host.</title>
        <authorList>
            <person name="Degnan B."/>
            <person name="Degnan S."/>
            <person name="Xiang X."/>
        </authorList>
    </citation>
    <scope>NUCLEOTIDE SEQUENCE</scope>
    <source>
        <strain evidence="4">AqS2</strain>
    </source>
</reference>
<evidence type="ECO:0000259" key="3">
    <source>
        <dbReference type="PROSITE" id="PS01031"/>
    </source>
</evidence>
<proteinExistence type="inferred from homology"/>
<dbReference type="Gene3D" id="2.60.40.790">
    <property type="match status" value="1"/>
</dbReference>
<protein>
    <submittedName>
        <fullName evidence="4">Hsp20/alpha crystallin family protein</fullName>
    </submittedName>
</protein>
<dbReference type="PANTHER" id="PTHR11527">
    <property type="entry name" value="HEAT-SHOCK PROTEIN 20 FAMILY MEMBER"/>
    <property type="match status" value="1"/>
</dbReference>
<dbReference type="Proteomes" id="UP000604381">
    <property type="component" value="Unassembled WGS sequence"/>
</dbReference>
<sequence length="144" mass="15633">MSHPTLQQETIMYTNPIINSLFPAARYGYESAFPVDIEETPKALVVHAEVPGYGQDELEVGFREGVLTIAAAKAEAKDEDAAKKGAASPIYRERASASMRRQFRFKADIDAAKIGAKLANGVLSVTLPKRKSETAGPRIKIAVE</sequence>
<accession>A0A930UDV7</accession>
<dbReference type="CDD" id="cd06464">
    <property type="entry name" value="ACD_sHsps-like"/>
    <property type="match status" value="1"/>
</dbReference>
<keyword evidence="5" id="KW-1185">Reference proteome</keyword>
<dbReference type="InterPro" id="IPR031107">
    <property type="entry name" value="Small_HSP"/>
</dbReference>
<dbReference type="Pfam" id="PF00011">
    <property type="entry name" value="HSP20"/>
    <property type="match status" value="1"/>
</dbReference>
<comment type="similarity">
    <text evidence="1 2">Belongs to the small heat shock protein (HSP20) family.</text>
</comment>
<dbReference type="PROSITE" id="PS01031">
    <property type="entry name" value="SHSP"/>
    <property type="match status" value="1"/>
</dbReference>
<dbReference type="EMBL" id="JADHEI010000009">
    <property type="protein sequence ID" value="MBF2734637.1"/>
    <property type="molecule type" value="Genomic_DNA"/>
</dbReference>